<dbReference type="EMBL" id="CT573213">
    <property type="protein sequence ID" value="CAJ59466.1"/>
    <property type="molecule type" value="Genomic_DNA"/>
</dbReference>
<keyword evidence="4 8" id="KW-0812">Transmembrane</keyword>
<evidence type="ECO:0000256" key="6">
    <source>
        <dbReference type="ARBA" id="ARBA00023136"/>
    </source>
</evidence>
<organism evidence="9 10">
    <name type="scientific">Frankia alni (strain DSM 45986 / CECT 9034 / ACN14a)</name>
    <dbReference type="NCBI Taxonomy" id="326424"/>
    <lineage>
        <taxon>Bacteria</taxon>
        <taxon>Bacillati</taxon>
        <taxon>Actinomycetota</taxon>
        <taxon>Actinomycetes</taxon>
        <taxon>Frankiales</taxon>
        <taxon>Frankiaceae</taxon>
        <taxon>Frankia</taxon>
    </lineage>
</organism>
<evidence type="ECO:0000256" key="5">
    <source>
        <dbReference type="ARBA" id="ARBA00022989"/>
    </source>
</evidence>
<evidence type="ECO:0000256" key="4">
    <source>
        <dbReference type="ARBA" id="ARBA00022692"/>
    </source>
</evidence>
<dbReference type="InterPro" id="IPR043128">
    <property type="entry name" value="Rev_trsase/Diguanyl_cyclase"/>
</dbReference>
<feature type="region of interest" description="Disordered" evidence="7">
    <location>
        <begin position="30"/>
        <end position="75"/>
    </location>
</feature>
<dbReference type="KEGG" id="fal:FRAAL0797"/>
<keyword evidence="2" id="KW-0328">Glycosyltransferase</keyword>
<keyword evidence="3 9" id="KW-0808">Transferase</keyword>
<accession>Q0RSJ6</accession>
<evidence type="ECO:0000313" key="9">
    <source>
        <dbReference type="EMBL" id="CAJ59466.1"/>
    </source>
</evidence>
<dbReference type="PANTHER" id="PTHR43867:SF2">
    <property type="entry name" value="CELLULOSE SYNTHASE CATALYTIC SUBUNIT A [UDP-FORMING]"/>
    <property type="match status" value="1"/>
</dbReference>
<feature type="transmembrane region" description="Helical" evidence="8">
    <location>
        <begin position="209"/>
        <end position="231"/>
    </location>
</feature>
<evidence type="ECO:0000256" key="1">
    <source>
        <dbReference type="ARBA" id="ARBA00004141"/>
    </source>
</evidence>
<gene>
    <name evidence="9" type="ordered locus">FRAAL0797</name>
</gene>
<sequence>MDPDDAAVETLREGRRRLRPLGGDCIVGLFYLPELDPPDGDPPDGDPPDGELPDSDRTSGDRARSDVPRAAPTSAGQRALLDQVIALVGARHRRRGATVGRGGPGEVIVVRPARAGRSAEGALDQIVRTIAGHEFAVEGRRLRVTPAPGYVQVDEAADDVMVIRRARLAAQHAARQLDLVPVGYHPAMEARAGRLRRPLRDRLRPGEGLQILLSTALCVGVPFLVYSALFAHGIDPTAVVFGFLVVALVGTALTIYLEQLAALEAERCPAAPAAPFPPASAVIAAYLPNESATIVDTVRAFLRLDYPGPLRVILAYNTPRRLPVEDVLHRIAAADPRLLLVHVADSTSKAQNVNAAVPLVTGEFVGIFDADHHPAPDSFERAWRWLSNGAAVVQGHCVIRNGSDSRVSRTVAVEFESIYAVSHPGRARMHGFGIFGGSNGYWRTDLLHQIRMRGSMLTEDIDASLRTVLRGGRIVSDPELVSYELAPTTVPALWRQRMRWAQGWYQASRRHLHRALGSGDLNARQKVGLFWLLGWREIYPWLSLQIYPLIVFSLLHPKAGQGFRLNISLYVVAAFFSTLVGPIQAVFAFALADPSIRRHPGWFVRFAMANIVYSEFKNVIARLAPIKELLRDREWHVTPRTEAAPHGAGEGAGFPYADEAERYAQAPS</sequence>
<feature type="compositionally biased region" description="Basic and acidic residues" evidence="7">
    <location>
        <begin position="54"/>
        <end position="67"/>
    </location>
</feature>
<dbReference type="AlphaFoldDB" id="Q0RSJ6"/>
<dbReference type="Proteomes" id="UP000000657">
    <property type="component" value="Chromosome"/>
</dbReference>
<dbReference type="PANTHER" id="PTHR43867">
    <property type="entry name" value="CELLULOSE SYNTHASE CATALYTIC SUBUNIT A [UDP-FORMING]"/>
    <property type="match status" value="1"/>
</dbReference>
<dbReference type="GO" id="GO:0016757">
    <property type="term" value="F:glycosyltransferase activity"/>
    <property type="evidence" value="ECO:0007669"/>
    <property type="project" value="UniProtKB-KW"/>
</dbReference>
<feature type="transmembrane region" description="Helical" evidence="8">
    <location>
        <begin position="567"/>
        <end position="592"/>
    </location>
</feature>
<dbReference type="CAZy" id="GT2">
    <property type="family name" value="Glycosyltransferase Family 2"/>
</dbReference>
<protein>
    <submittedName>
        <fullName evidence="9">Glycosyl transferase</fullName>
    </submittedName>
</protein>
<dbReference type="GO" id="GO:0016020">
    <property type="term" value="C:membrane"/>
    <property type="evidence" value="ECO:0007669"/>
    <property type="project" value="UniProtKB-SubCell"/>
</dbReference>
<comment type="subcellular location">
    <subcellularLocation>
        <location evidence="1">Membrane</location>
        <topology evidence="1">Multi-pass membrane protein</topology>
    </subcellularLocation>
</comment>
<dbReference type="Pfam" id="PF13641">
    <property type="entry name" value="Glyco_tranf_2_3"/>
    <property type="match status" value="1"/>
</dbReference>
<evidence type="ECO:0000256" key="8">
    <source>
        <dbReference type="SAM" id="Phobius"/>
    </source>
</evidence>
<keyword evidence="5 8" id="KW-1133">Transmembrane helix</keyword>
<feature type="transmembrane region" description="Helical" evidence="8">
    <location>
        <begin position="237"/>
        <end position="257"/>
    </location>
</feature>
<dbReference type="InterPro" id="IPR029044">
    <property type="entry name" value="Nucleotide-diphossugar_trans"/>
</dbReference>
<proteinExistence type="predicted"/>
<name>Q0RSJ6_FRAAA</name>
<feature type="transmembrane region" description="Helical" evidence="8">
    <location>
        <begin position="538"/>
        <end position="555"/>
    </location>
</feature>
<evidence type="ECO:0000256" key="3">
    <source>
        <dbReference type="ARBA" id="ARBA00022679"/>
    </source>
</evidence>
<keyword evidence="10" id="KW-1185">Reference proteome</keyword>
<dbReference type="Gene3D" id="3.30.70.270">
    <property type="match status" value="1"/>
</dbReference>
<feature type="compositionally biased region" description="Acidic residues" evidence="7">
    <location>
        <begin position="36"/>
        <end position="53"/>
    </location>
</feature>
<dbReference type="eggNOG" id="COG1215">
    <property type="taxonomic scope" value="Bacteria"/>
</dbReference>
<reference evidence="9 10" key="1">
    <citation type="journal article" date="2007" name="Genome Res.">
        <title>Genome characteristics of facultatively symbiotic Frankia sp. strains reflect host range and host plant biogeography.</title>
        <authorList>
            <person name="Normand P."/>
            <person name="Lapierre P."/>
            <person name="Tisa L.S."/>
            <person name="Gogarten J.P."/>
            <person name="Alloisio N."/>
            <person name="Bagnarol E."/>
            <person name="Bassi C.A."/>
            <person name="Berry A.M."/>
            <person name="Bickhart D.M."/>
            <person name="Choisne N."/>
            <person name="Couloux A."/>
            <person name="Cournoyer B."/>
            <person name="Cruveiller S."/>
            <person name="Daubin V."/>
            <person name="Demange N."/>
            <person name="Francino M.P."/>
            <person name="Goltsman E."/>
            <person name="Huang Y."/>
            <person name="Kopp O.R."/>
            <person name="Labarre L."/>
            <person name="Lapidus A."/>
            <person name="Lavire C."/>
            <person name="Marechal J."/>
            <person name="Martinez M."/>
            <person name="Mastronunzio J.E."/>
            <person name="Mullin B.C."/>
            <person name="Niemann J."/>
            <person name="Pujic P."/>
            <person name="Rawnsley T."/>
            <person name="Rouy Z."/>
            <person name="Schenowitz C."/>
            <person name="Sellstedt A."/>
            <person name="Tavares F."/>
            <person name="Tomkins J.P."/>
            <person name="Vallenet D."/>
            <person name="Valverde C."/>
            <person name="Wall L.G."/>
            <person name="Wang Y."/>
            <person name="Medigue C."/>
            <person name="Benson D.R."/>
        </authorList>
    </citation>
    <scope>NUCLEOTIDE SEQUENCE [LARGE SCALE GENOMIC DNA]</scope>
    <source>
        <strain evidence="10">DSM 45986 / CECT 9034 / ACN14a</strain>
    </source>
</reference>
<dbReference type="CDD" id="cd06423">
    <property type="entry name" value="CESA_like"/>
    <property type="match status" value="1"/>
</dbReference>
<dbReference type="RefSeq" id="WP_011602033.1">
    <property type="nucleotide sequence ID" value="NC_008278.1"/>
</dbReference>
<evidence type="ECO:0000313" key="10">
    <source>
        <dbReference type="Proteomes" id="UP000000657"/>
    </source>
</evidence>
<dbReference type="STRING" id="326424.FRAAL0797"/>
<evidence type="ECO:0000256" key="2">
    <source>
        <dbReference type="ARBA" id="ARBA00022676"/>
    </source>
</evidence>
<dbReference type="Gene3D" id="3.90.550.10">
    <property type="entry name" value="Spore Coat Polysaccharide Biosynthesis Protein SpsA, Chain A"/>
    <property type="match status" value="1"/>
</dbReference>
<evidence type="ECO:0000256" key="7">
    <source>
        <dbReference type="SAM" id="MobiDB-lite"/>
    </source>
</evidence>
<dbReference type="SUPFAM" id="SSF53448">
    <property type="entry name" value="Nucleotide-diphospho-sugar transferases"/>
    <property type="match status" value="1"/>
</dbReference>
<dbReference type="InterPro" id="IPR050321">
    <property type="entry name" value="Glycosyltr_2/OpgH_subfam"/>
</dbReference>
<dbReference type="HOGENOM" id="CLU_017351_0_0_11"/>
<keyword evidence="6 8" id="KW-0472">Membrane</keyword>
<dbReference type="OrthoDB" id="9797391at2"/>